<feature type="domain" description="SGNH hydrolase-type esterase" evidence="1">
    <location>
        <begin position="6"/>
        <end position="171"/>
    </location>
</feature>
<dbReference type="InterPro" id="IPR051532">
    <property type="entry name" value="Ester_Hydrolysis_Enzymes"/>
</dbReference>
<dbReference type="PROSITE" id="PS01098">
    <property type="entry name" value="LIPASE_GDSL_SER"/>
    <property type="match status" value="1"/>
</dbReference>
<evidence type="ECO:0000313" key="3">
    <source>
        <dbReference type="Proteomes" id="UP000240912"/>
    </source>
</evidence>
<dbReference type="Proteomes" id="UP000240912">
    <property type="component" value="Unassembled WGS sequence"/>
</dbReference>
<dbReference type="Gene3D" id="3.40.50.1110">
    <property type="entry name" value="SGNH hydrolase"/>
    <property type="match status" value="1"/>
</dbReference>
<sequence>MKNILFFGDSLTAGYGLVHPATQSFPALIKSEAIREGLDCSIINAGLSGDTTAGALLRLDTFLRKPVDIFVLGLGANDMIRGYDPSKTRQNLVELITRAEGANKALKTLLLGMELPPWVPESLAGGFREVYREVAAIKQAELVPFLLQDVVGHRELNLPDGLHPNAAGYRVIAATVWKKLKPMLK</sequence>
<evidence type="ECO:0000313" key="2">
    <source>
        <dbReference type="EMBL" id="PST83771.1"/>
    </source>
</evidence>
<evidence type="ECO:0000259" key="1">
    <source>
        <dbReference type="Pfam" id="PF13472"/>
    </source>
</evidence>
<proteinExistence type="predicted"/>
<comment type="caution">
    <text evidence="2">The sequence shown here is derived from an EMBL/GenBank/DDBJ whole genome shotgun (WGS) entry which is preliminary data.</text>
</comment>
<dbReference type="PANTHER" id="PTHR30383:SF24">
    <property type="entry name" value="THIOESTERASE 1_PROTEASE 1_LYSOPHOSPHOLIPASE L1"/>
    <property type="match status" value="1"/>
</dbReference>
<dbReference type="InterPro" id="IPR008265">
    <property type="entry name" value="Lipase_GDSL_AS"/>
</dbReference>
<keyword evidence="3" id="KW-1185">Reference proteome</keyword>
<dbReference type="Pfam" id="PF13472">
    <property type="entry name" value="Lipase_GDSL_2"/>
    <property type="match status" value="1"/>
</dbReference>
<dbReference type="GO" id="GO:0006629">
    <property type="term" value="P:lipid metabolic process"/>
    <property type="evidence" value="ECO:0007669"/>
    <property type="project" value="InterPro"/>
</dbReference>
<dbReference type="InterPro" id="IPR036514">
    <property type="entry name" value="SGNH_hydro_sf"/>
</dbReference>
<dbReference type="OrthoDB" id="9786188at2"/>
<dbReference type="SUPFAM" id="SSF52266">
    <property type="entry name" value="SGNH hydrolase"/>
    <property type="match status" value="1"/>
</dbReference>
<dbReference type="GO" id="GO:0004622">
    <property type="term" value="F:phosphatidylcholine lysophospholipase activity"/>
    <property type="evidence" value="ECO:0007669"/>
    <property type="project" value="TreeGrafter"/>
</dbReference>
<organism evidence="2 3">
    <name type="scientific">Pedobacter yulinensis</name>
    <dbReference type="NCBI Taxonomy" id="2126353"/>
    <lineage>
        <taxon>Bacteria</taxon>
        <taxon>Pseudomonadati</taxon>
        <taxon>Bacteroidota</taxon>
        <taxon>Sphingobacteriia</taxon>
        <taxon>Sphingobacteriales</taxon>
        <taxon>Sphingobacteriaceae</taxon>
        <taxon>Pedobacter</taxon>
    </lineage>
</organism>
<accession>A0A2T3HN10</accession>
<dbReference type="EMBL" id="PYLS01000005">
    <property type="protein sequence ID" value="PST83771.1"/>
    <property type="molecule type" value="Genomic_DNA"/>
</dbReference>
<dbReference type="CDD" id="cd01822">
    <property type="entry name" value="Lysophospholipase_L1_like"/>
    <property type="match status" value="1"/>
</dbReference>
<dbReference type="PANTHER" id="PTHR30383">
    <property type="entry name" value="THIOESTERASE 1/PROTEASE 1/LYSOPHOSPHOLIPASE L1"/>
    <property type="match status" value="1"/>
</dbReference>
<reference evidence="2 3" key="1">
    <citation type="submission" date="2018-03" db="EMBL/GenBank/DDBJ databases">
        <authorList>
            <person name="Keele B.F."/>
        </authorList>
    </citation>
    <scope>NUCLEOTIDE SEQUENCE [LARGE SCALE GENOMIC DNA]</scope>
    <source>
        <strain evidence="2 3">YL28-9</strain>
    </source>
</reference>
<dbReference type="InterPro" id="IPR013830">
    <property type="entry name" value="SGNH_hydro"/>
</dbReference>
<protein>
    <submittedName>
        <fullName evidence="2">Arylesterase</fullName>
    </submittedName>
</protein>
<gene>
    <name evidence="2" type="ORF">C7T94_09245</name>
</gene>
<name>A0A2T3HN10_9SPHI</name>
<dbReference type="AlphaFoldDB" id="A0A2T3HN10"/>